<keyword evidence="5 9" id="KW-0812">Transmembrane</keyword>
<dbReference type="InterPro" id="IPR044851">
    <property type="entry name" value="Wax_synthase"/>
</dbReference>
<feature type="transmembrane region" description="Helical" evidence="9">
    <location>
        <begin position="188"/>
        <end position="210"/>
    </location>
</feature>
<evidence type="ECO:0000313" key="11">
    <source>
        <dbReference type="EMBL" id="ORY88210.1"/>
    </source>
</evidence>
<evidence type="ECO:0000256" key="5">
    <source>
        <dbReference type="ARBA" id="ARBA00022692"/>
    </source>
</evidence>
<evidence type="ECO:0000256" key="9">
    <source>
        <dbReference type="SAM" id="Phobius"/>
    </source>
</evidence>
<evidence type="ECO:0000313" key="12">
    <source>
        <dbReference type="Proteomes" id="UP000193467"/>
    </source>
</evidence>
<feature type="transmembrane region" description="Helical" evidence="9">
    <location>
        <begin position="381"/>
        <end position="402"/>
    </location>
</feature>
<dbReference type="Proteomes" id="UP000193467">
    <property type="component" value="Unassembled WGS sequence"/>
</dbReference>
<gene>
    <name evidence="11" type="ORF">BCR35DRAFT_301737</name>
</gene>
<dbReference type="InterPro" id="IPR032805">
    <property type="entry name" value="Wax_synthase_dom"/>
</dbReference>
<feature type="transmembrane region" description="Helical" evidence="9">
    <location>
        <begin position="15"/>
        <end position="33"/>
    </location>
</feature>
<dbReference type="AlphaFoldDB" id="A0A1Y2FW20"/>
<keyword evidence="6 9" id="KW-1133">Transmembrane helix</keyword>
<proteinExistence type="inferred from homology"/>
<dbReference type="GO" id="GO:0006629">
    <property type="term" value="P:lipid metabolic process"/>
    <property type="evidence" value="ECO:0007669"/>
    <property type="project" value="InterPro"/>
</dbReference>
<dbReference type="InParanoid" id="A0A1Y2FW20"/>
<comment type="caution">
    <text evidence="11">The sequence shown here is derived from an EMBL/GenBank/DDBJ whole genome shotgun (WGS) entry which is preliminary data.</text>
</comment>
<evidence type="ECO:0000256" key="3">
    <source>
        <dbReference type="ARBA" id="ARBA00007282"/>
    </source>
</evidence>
<dbReference type="Pfam" id="PF13813">
    <property type="entry name" value="MBOAT_2"/>
    <property type="match status" value="1"/>
</dbReference>
<keyword evidence="4" id="KW-0808">Transferase</keyword>
<keyword evidence="7 9" id="KW-0472">Membrane</keyword>
<evidence type="ECO:0000256" key="1">
    <source>
        <dbReference type="ARBA" id="ARBA00004141"/>
    </source>
</evidence>
<feature type="transmembrane region" description="Helical" evidence="9">
    <location>
        <begin position="249"/>
        <end position="271"/>
    </location>
</feature>
<accession>A0A1Y2FW20</accession>
<dbReference type="PANTHER" id="PTHR31595:SF57">
    <property type="entry name" value="OS04G0481900 PROTEIN"/>
    <property type="match status" value="1"/>
</dbReference>
<feature type="transmembrane region" description="Helical" evidence="9">
    <location>
        <begin position="414"/>
        <end position="433"/>
    </location>
</feature>
<name>A0A1Y2FW20_9BASI</name>
<keyword evidence="12" id="KW-1185">Reference proteome</keyword>
<evidence type="ECO:0000259" key="10">
    <source>
        <dbReference type="Pfam" id="PF13813"/>
    </source>
</evidence>
<evidence type="ECO:0000256" key="2">
    <source>
        <dbReference type="ARBA" id="ARBA00005179"/>
    </source>
</evidence>
<feature type="region of interest" description="Disordered" evidence="8">
    <location>
        <begin position="109"/>
        <end position="142"/>
    </location>
</feature>
<dbReference type="EMBL" id="MCGR01000011">
    <property type="protein sequence ID" value="ORY88210.1"/>
    <property type="molecule type" value="Genomic_DNA"/>
</dbReference>
<evidence type="ECO:0000256" key="8">
    <source>
        <dbReference type="SAM" id="MobiDB-lite"/>
    </source>
</evidence>
<sequence>MSIASAPLQLPSAQFYLFLLPFTLQALLLNDAFPRPLSRLARLALLPITVYLSLSKPRDYGFEPREKWIGVNAVLAMSGLYCAAKGIEWGLARDGGEYRWRGFEEMSQEERADGGKGLSKELNGSPPTRNGFKTRPAPQPAPTSTYSIILSTLHLITSMRGAGYPFHSSSTRYPPPPYSAPTFLLRTLLITLFSHLGFIATASIITLPYARRLSLVSRLLLAFRLPNLGGYPLHCLTESLSYTAWGLSAWTGISLFHSLFTLLCLSIRFLATTLLPSRLRLGPPAFDSRAYSPLFERAWAPHGVRYYWATQWHQLLRRPFHYLAWDPVERAVRRLGGGKRLGKVMASAATFALTAWVHEFALSSALTSVPSHISPPRTSFLARYGSTIFFLLMWFGSFLEVIFTRLTGRKVGRLAGFVWGAGWQSLMGVWLYASWAEVGLTKAIPSVERWEWQRVVYPLMAVAPEPLWCKSL</sequence>
<evidence type="ECO:0000256" key="4">
    <source>
        <dbReference type="ARBA" id="ARBA00022679"/>
    </source>
</evidence>
<dbReference type="GO" id="GO:0016020">
    <property type="term" value="C:membrane"/>
    <property type="evidence" value="ECO:0007669"/>
    <property type="project" value="UniProtKB-SubCell"/>
</dbReference>
<feature type="domain" description="Wax synthase" evidence="10">
    <location>
        <begin position="291"/>
        <end position="367"/>
    </location>
</feature>
<protein>
    <recommendedName>
        <fullName evidence="10">Wax synthase domain-containing protein</fullName>
    </recommendedName>
</protein>
<feature type="transmembrane region" description="Helical" evidence="9">
    <location>
        <begin position="341"/>
        <end position="361"/>
    </location>
</feature>
<dbReference type="STRING" id="106004.A0A1Y2FW20"/>
<evidence type="ECO:0000256" key="6">
    <source>
        <dbReference type="ARBA" id="ARBA00022989"/>
    </source>
</evidence>
<comment type="similarity">
    <text evidence="3">Belongs to the wax synthase family.</text>
</comment>
<dbReference type="GO" id="GO:0008374">
    <property type="term" value="F:O-acyltransferase activity"/>
    <property type="evidence" value="ECO:0007669"/>
    <property type="project" value="InterPro"/>
</dbReference>
<dbReference type="PANTHER" id="PTHR31595">
    <property type="entry name" value="LONG-CHAIN-ALCOHOL O-FATTY-ACYLTRANSFERASE 3-RELATED"/>
    <property type="match status" value="1"/>
</dbReference>
<organism evidence="11 12">
    <name type="scientific">Leucosporidium creatinivorum</name>
    <dbReference type="NCBI Taxonomy" id="106004"/>
    <lineage>
        <taxon>Eukaryota</taxon>
        <taxon>Fungi</taxon>
        <taxon>Dikarya</taxon>
        <taxon>Basidiomycota</taxon>
        <taxon>Pucciniomycotina</taxon>
        <taxon>Microbotryomycetes</taxon>
        <taxon>Leucosporidiales</taxon>
        <taxon>Leucosporidium</taxon>
    </lineage>
</organism>
<comment type="subcellular location">
    <subcellularLocation>
        <location evidence="1">Membrane</location>
        <topology evidence="1">Multi-pass membrane protein</topology>
    </subcellularLocation>
</comment>
<dbReference type="OrthoDB" id="1077582at2759"/>
<reference evidence="11 12" key="1">
    <citation type="submission" date="2016-07" db="EMBL/GenBank/DDBJ databases">
        <title>Pervasive Adenine N6-methylation of Active Genes in Fungi.</title>
        <authorList>
            <consortium name="DOE Joint Genome Institute"/>
            <person name="Mondo S.J."/>
            <person name="Dannebaum R.O."/>
            <person name="Kuo R.C."/>
            <person name="Labutti K."/>
            <person name="Haridas S."/>
            <person name="Kuo A."/>
            <person name="Salamov A."/>
            <person name="Ahrendt S.R."/>
            <person name="Lipzen A."/>
            <person name="Sullivan W."/>
            <person name="Andreopoulos W.B."/>
            <person name="Clum A."/>
            <person name="Lindquist E."/>
            <person name="Daum C."/>
            <person name="Ramamoorthy G.K."/>
            <person name="Gryganskyi A."/>
            <person name="Culley D."/>
            <person name="Magnuson J.K."/>
            <person name="James T.Y."/>
            <person name="O'Malley M.A."/>
            <person name="Stajich J.E."/>
            <person name="Spatafora J.W."/>
            <person name="Visel A."/>
            <person name="Grigoriev I.V."/>
        </authorList>
    </citation>
    <scope>NUCLEOTIDE SEQUENCE [LARGE SCALE GENOMIC DNA]</scope>
    <source>
        <strain evidence="11 12">62-1032</strain>
    </source>
</reference>
<evidence type="ECO:0000256" key="7">
    <source>
        <dbReference type="ARBA" id="ARBA00023136"/>
    </source>
</evidence>
<comment type="pathway">
    <text evidence="2">Secondary metabolite biosynthesis.</text>
</comment>